<sequence>MAHLTTQKTDYRGNDVALAGLVLSVLTFWLFAQSTLNIGPLMAEDLGISASLLNVAIAITALFSGMFIVALGGMADRFGRVRLAIIGNGLNIAGSLCIVVAGATLPAVMLLLGRILQGLAAASIMPATLSLVRTYWSGADRQRAVSMWSIGSWGGTSVAAFLSGMLSATALGWVSVFYVSIAVSLVAIAIISRIPESAPAKGVSSHTDYAGIITLALSMVALQIVVTMGADLGWLSPTIVALAVTFAVVFWLFLRAERRAHHPIVDLAVFKDLVFTGATLSNFLANATAGLIPVSMWVIQSGADMTPEQTGYLTIGYAVALIGCIRVGEKLQQKVGSKAPMSAGLILVVIAITLLMATNVTTHTYVVLVIIAFTVYGLGLALYATPSTDAALTSLPPEHTGAGAGIYKMASSLGAAFGVAIPTAMFTAFNTDGVAWLPEAIAFVGVQHNIAERQAGMVAMGSVWIMAVIALAATLLVLPRGAGKDMHLDGADAADAA</sequence>
<dbReference type="CDD" id="cd17321">
    <property type="entry name" value="MFS_MMR_MDR_like"/>
    <property type="match status" value="1"/>
</dbReference>
<feature type="transmembrane region" description="Helical" evidence="6">
    <location>
        <begin position="83"/>
        <end position="105"/>
    </location>
</feature>
<evidence type="ECO:0000313" key="8">
    <source>
        <dbReference type="EMBL" id="AKK10610.1"/>
    </source>
</evidence>
<dbReference type="InterPro" id="IPR036259">
    <property type="entry name" value="MFS_trans_sf"/>
</dbReference>
<dbReference type="OrthoDB" id="2412976at2"/>
<feature type="transmembrane region" description="Helical" evidence="6">
    <location>
        <begin position="311"/>
        <end position="328"/>
    </location>
</feature>
<evidence type="ECO:0000313" key="9">
    <source>
        <dbReference type="Proteomes" id="UP000035548"/>
    </source>
</evidence>
<reference evidence="8 9" key="1">
    <citation type="journal article" date="2015" name="Genome Announc.">
        <title>Virulence Factor Genes Detected in the Complete Genome Sequence of Corynebacterium uterequi DSM 45634, Isolated from the Uterus of a Maiden Mare.</title>
        <authorList>
            <person name="Ruckert C."/>
            <person name="Kriete M."/>
            <person name="Jaenicke S."/>
            <person name="Winkler A."/>
            <person name="Tauch A."/>
        </authorList>
    </citation>
    <scope>NUCLEOTIDE SEQUENCE [LARGE SCALE GENOMIC DNA]</scope>
    <source>
        <strain evidence="8 9">DSM 45634</strain>
    </source>
</reference>
<evidence type="ECO:0000259" key="7">
    <source>
        <dbReference type="PROSITE" id="PS50850"/>
    </source>
</evidence>
<evidence type="ECO:0000256" key="6">
    <source>
        <dbReference type="SAM" id="Phobius"/>
    </source>
</evidence>
<evidence type="ECO:0000256" key="4">
    <source>
        <dbReference type="ARBA" id="ARBA00022989"/>
    </source>
</evidence>
<accession>A0A0G3HD63</accession>
<comment type="subcellular location">
    <subcellularLocation>
        <location evidence="1">Cell membrane</location>
        <topology evidence="1">Multi-pass membrane protein</topology>
    </subcellularLocation>
</comment>
<dbReference type="PANTHER" id="PTHR42718:SF9">
    <property type="entry name" value="MAJOR FACILITATOR SUPERFAMILY MULTIDRUG TRANSPORTER MFSC"/>
    <property type="match status" value="1"/>
</dbReference>
<dbReference type="PANTHER" id="PTHR42718">
    <property type="entry name" value="MAJOR FACILITATOR SUPERFAMILY MULTIDRUG TRANSPORTER MFSC"/>
    <property type="match status" value="1"/>
</dbReference>
<feature type="transmembrane region" description="Helical" evidence="6">
    <location>
        <begin position="406"/>
        <end position="429"/>
    </location>
</feature>
<keyword evidence="2" id="KW-0813">Transport</keyword>
<proteinExistence type="predicted"/>
<evidence type="ECO:0000256" key="3">
    <source>
        <dbReference type="ARBA" id="ARBA00022692"/>
    </source>
</evidence>
<keyword evidence="5 6" id="KW-0472">Membrane</keyword>
<feature type="transmembrane region" description="Helical" evidence="6">
    <location>
        <begin position="206"/>
        <end position="226"/>
    </location>
</feature>
<keyword evidence="4 6" id="KW-1133">Transmembrane helix</keyword>
<gene>
    <name evidence="8" type="ORF">CUTER_02990</name>
</gene>
<keyword evidence="3 6" id="KW-0812">Transmembrane</keyword>
<dbReference type="InterPro" id="IPR011701">
    <property type="entry name" value="MFS"/>
</dbReference>
<evidence type="ECO:0000256" key="1">
    <source>
        <dbReference type="ARBA" id="ARBA00004651"/>
    </source>
</evidence>
<dbReference type="AlphaFoldDB" id="A0A0G3HD63"/>
<reference evidence="9" key="2">
    <citation type="submission" date="2015-05" db="EMBL/GenBank/DDBJ databases">
        <title>Complete genome sequence of Corynebacterium uterequi DSM 45634, isolated from the uterus of a maiden mare.</title>
        <authorList>
            <person name="Ruckert C."/>
            <person name="Albersmeier A."/>
            <person name="Winkler A."/>
            <person name="Tauch A."/>
        </authorList>
    </citation>
    <scope>NUCLEOTIDE SEQUENCE [LARGE SCALE GENOMIC DNA]</scope>
    <source>
        <strain evidence="9">DSM 45634</strain>
    </source>
</reference>
<keyword evidence="9" id="KW-1185">Reference proteome</keyword>
<dbReference type="GO" id="GO:0005886">
    <property type="term" value="C:plasma membrane"/>
    <property type="evidence" value="ECO:0007669"/>
    <property type="project" value="UniProtKB-SubCell"/>
</dbReference>
<feature type="transmembrane region" description="Helical" evidence="6">
    <location>
        <begin position="52"/>
        <end position="71"/>
    </location>
</feature>
<dbReference type="PROSITE" id="PS50850">
    <property type="entry name" value="MFS"/>
    <property type="match status" value="1"/>
</dbReference>
<feature type="transmembrane region" description="Helical" evidence="6">
    <location>
        <begin position="170"/>
        <end position="194"/>
    </location>
</feature>
<feature type="transmembrane region" description="Helical" evidence="6">
    <location>
        <begin position="111"/>
        <end position="132"/>
    </location>
</feature>
<dbReference type="KEGG" id="cut:CUTER_02990"/>
<name>A0A0G3HD63_9CORY</name>
<dbReference type="RefSeq" id="WP_047259167.1">
    <property type="nucleotide sequence ID" value="NZ_CP011546.1"/>
</dbReference>
<dbReference type="Proteomes" id="UP000035548">
    <property type="component" value="Chromosome"/>
</dbReference>
<feature type="transmembrane region" description="Helical" evidence="6">
    <location>
        <begin position="232"/>
        <end position="253"/>
    </location>
</feature>
<dbReference type="GO" id="GO:0022857">
    <property type="term" value="F:transmembrane transporter activity"/>
    <property type="evidence" value="ECO:0007669"/>
    <property type="project" value="InterPro"/>
</dbReference>
<feature type="transmembrane region" description="Helical" evidence="6">
    <location>
        <begin position="457"/>
        <end position="478"/>
    </location>
</feature>
<dbReference type="PATRIC" id="fig|1072256.5.peg.593"/>
<dbReference type="Pfam" id="PF07690">
    <property type="entry name" value="MFS_1"/>
    <property type="match status" value="1"/>
</dbReference>
<dbReference type="STRING" id="1072256.CUTER_02990"/>
<feature type="transmembrane region" description="Helical" evidence="6">
    <location>
        <begin position="144"/>
        <end position="164"/>
    </location>
</feature>
<feature type="transmembrane region" description="Helical" evidence="6">
    <location>
        <begin position="12"/>
        <end position="32"/>
    </location>
</feature>
<feature type="transmembrane region" description="Helical" evidence="6">
    <location>
        <begin position="273"/>
        <end position="299"/>
    </location>
</feature>
<feature type="transmembrane region" description="Helical" evidence="6">
    <location>
        <begin position="364"/>
        <end position="385"/>
    </location>
</feature>
<dbReference type="InterPro" id="IPR020846">
    <property type="entry name" value="MFS_dom"/>
</dbReference>
<organism evidence="8 9">
    <name type="scientific">Corynebacterium uterequi</name>
    <dbReference type="NCBI Taxonomy" id="1072256"/>
    <lineage>
        <taxon>Bacteria</taxon>
        <taxon>Bacillati</taxon>
        <taxon>Actinomycetota</taxon>
        <taxon>Actinomycetes</taxon>
        <taxon>Mycobacteriales</taxon>
        <taxon>Corynebacteriaceae</taxon>
        <taxon>Corynebacterium</taxon>
    </lineage>
</organism>
<dbReference type="EMBL" id="CP011546">
    <property type="protein sequence ID" value="AKK10610.1"/>
    <property type="molecule type" value="Genomic_DNA"/>
</dbReference>
<feature type="transmembrane region" description="Helical" evidence="6">
    <location>
        <begin position="340"/>
        <end position="358"/>
    </location>
</feature>
<dbReference type="SUPFAM" id="SSF103473">
    <property type="entry name" value="MFS general substrate transporter"/>
    <property type="match status" value="1"/>
</dbReference>
<evidence type="ECO:0000256" key="2">
    <source>
        <dbReference type="ARBA" id="ARBA00022448"/>
    </source>
</evidence>
<dbReference type="Gene3D" id="1.20.1250.20">
    <property type="entry name" value="MFS general substrate transporter like domains"/>
    <property type="match status" value="2"/>
</dbReference>
<feature type="domain" description="Major facilitator superfamily (MFS) profile" evidence="7">
    <location>
        <begin position="13"/>
        <end position="482"/>
    </location>
</feature>
<evidence type="ECO:0000256" key="5">
    <source>
        <dbReference type="ARBA" id="ARBA00023136"/>
    </source>
</evidence>
<protein>
    <submittedName>
        <fullName evidence="8">Major Facilitator Superfamily transporter</fullName>
    </submittedName>
</protein>